<dbReference type="HOGENOM" id="CLU_705908_0_0_1"/>
<dbReference type="SUPFAM" id="SSF81383">
    <property type="entry name" value="F-box domain"/>
    <property type="match status" value="1"/>
</dbReference>
<keyword evidence="2" id="KW-1185">Reference proteome</keyword>
<dbReference type="OrthoDB" id="2588098at2759"/>
<dbReference type="OMA" id="GVICPRH"/>
<evidence type="ECO:0000313" key="1">
    <source>
        <dbReference type="EMBL" id="EPS39489.1"/>
    </source>
</evidence>
<dbReference type="CDD" id="cd09917">
    <property type="entry name" value="F-box_SF"/>
    <property type="match status" value="1"/>
</dbReference>
<reference evidence="1 2" key="1">
    <citation type="journal article" date="2013" name="PLoS Genet.">
        <title>Genomic mechanisms accounting for the adaptation to parasitism in nematode-trapping fungi.</title>
        <authorList>
            <person name="Meerupati T."/>
            <person name="Andersson K.M."/>
            <person name="Friman E."/>
            <person name="Kumar D."/>
            <person name="Tunlid A."/>
            <person name="Ahren D."/>
        </authorList>
    </citation>
    <scope>NUCLEOTIDE SEQUENCE [LARGE SCALE GENOMIC DNA]</scope>
    <source>
        <strain evidence="1 2">CBS 200.50</strain>
    </source>
</reference>
<proteinExistence type="predicted"/>
<dbReference type="Proteomes" id="UP000015100">
    <property type="component" value="Unassembled WGS sequence"/>
</dbReference>
<dbReference type="EMBL" id="AQGS01000467">
    <property type="protein sequence ID" value="EPS39489.1"/>
    <property type="molecule type" value="Genomic_DNA"/>
</dbReference>
<name>S8A9E3_DACHA</name>
<evidence type="ECO:0008006" key="3">
    <source>
        <dbReference type="Google" id="ProtNLM"/>
    </source>
</evidence>
<dbReference type="InterPro" id="IPR036047">
    <property type="entry name" value="F-box-like_dom_sf"/>
</dbReference>
<organism evidence="1 2">
    <name type="scientific">Dactylellina haptotyla (strain CBS 200.50)</name>
    <name type="common">Nematode-trapping fungus</name>
    <name type="synonym">Monacrosporium haptotylum</name>
    <dbReference type="NCBI Taxonomy" id="1284197"/>
    <lineage>
        <taxon>Eukaryota</taxon>
        <taxon>Fungi</taxon>
        <taxon>Dikarya</taxon>
        <taxon>Ascomycota</taxon>
        <taxon>Pezizomycotina</taxon>
        <taxon>Orbiliomycetes</taxon>
        <taxon>Orbiliales</taxon>
        <taxon>Orbiliaceae</taxon>
        <taxon>Dactylellina</taxon>
    </lineage>
</organism>
<accession>S8A9E3</accession>
<sequence>MGFDGELGYSSDEYVEEAQSELVCIDAEERLGYSDRDIFPPDYDGIETVIELLLRRGESAVPWRSIPTLPSRRRTEIPRSSLLGLPVDILLLIYDQLSIYDAICLALTNTALYNISHRKLYGVICPRHIGSWAGKRLIWLDDTMEFRSFRRYYELVETLKRTQRAMVSSHSSLWSRTSGGISKKMVDTPFKVVSRFSNRLPWNSPWDYDPTTQNARDLSTLPIEEVKKLRLRSLGPDIRRMQSVWFEWQSGRQVLPLPFRRFVEGFVQQQLHLSLLQEESYVLRNLDRGLYVKLDGYDAREMVRAVIFGPDGSKRGKLSPGYNKWCGDRFDIVKTETMLKESGWKDSRAAGPAPEDHIVQILKDYGIL</sequence>
<dbReference type="AlphaFoldDB" id="S8A9E3"/>
<gene>
    <name evidence="1" type="ORF">H072_6647</name>
</gene>
<protein>
    <recommendedName>
        <fullName evidence="3">F-box domain-containing protein</fullName>
    </recommendedName>
</protein>
<reference evidence="2" key="2">
    <citation type="submission" date="2013-04" db="EMBL/GenBank/DDBJ databases">
        <title>Genomic mechanisms accounting for the adaptation to parasitism in nematode-trapping fungi.</title>
        <authorList>
            <person name="Ahren D.G."/>
        </authorList>
    </citation>
    <scope>NUCLEOTIDE SEQUENCE [LARGE SCALE GENOMIC DNA]</scope>
    <source>
        <strain evidence="2">CBS 200.50</strain>
    </source>
</reference>
<comment type="caution">
    <text evidence="1">The sequence shown here is derived from an EMBL/GenBank/DDBJ whole genome shotgun (WGS) entry which is preliminary data.</text>
</comment>
<evidence type="ECO:0000313" key="2">
    <source>
        <dbReference type="Proteomes" id="UP000015100"/>
    </source>
</evidence>